<evidence type="ECO:0000259" key="11">
    <source>
        <dbReference type="PROSITE" id="PS51745"/>
    </source>
</evidence>
<dbReference type="FunFam" id="2.30.30.1040:FF:000001">
    <property type="entry name" value="Auxin response factor"/>
    <property type="match status" value="1"/>
</dbReference>
<dbReference type="PROSITE" id="PS51745">
    <property type="entry name" value="PB1"/>
    <property type="match status" value="1"/>
</dbReference>
<dbReference type="Gene3D" id="3.10.20.90">
    <property type="entry name" value="Phosphatidylinositol 3-kinase Catalytic Subunit, Chain A, domain 1"/>
    <property type="match status" value="1"/>
</dbReference>
<feature type="compositionally biased region" description="Low complexity" evidence="9">
    <location>
        <begin position="789"/>
        <end position="803"/>
    </location>
</feature>
<feature type="domain" description="TF-B3" evidence="10">
    <location>
        <begin position="132"/>
        <end position="234"/>
    </location>
</feature>
<dbReference type="FunFam" id="2.40.330.10:FF:000001">
    <property type="entry name" value="Auxin response factor"/>
    <property type="match status" value="1"/>
</dbReference>
<keyword evidence="6 8" id="KW-0539">Nucleus</keyword>
<dbReference type="Gene3D" id="2.40.330.10">
    <property type="entry name" value="DNA-binding pseudobarrel domain"/>
    <property type="match status" value="1"/>
</dbReference>
<dbReference type="GO" id="GO:0006355">
    <property type="term" value="P:regulation of DNA-templated transcription"/>
    <property type="evidence" value="ECO:0000318"/>
    <property type="project" value="GO_Central"/>
</dbReference>
<dbReference type="EMBL" id="KI392560">
    <property type="protein sequence ID" value="ERN14029.1"/>
    <property type="molecule type" value="Genomic_DNA"/>
</dbReference>
<organism evidence="12 13">
    <name type="scientific">Amborella trichopoda</name>
    <dbReference type="NCBI Taxonomy" id="13333"/>
    <lineage>
        <taxon>Eukaryota</taxon>
        <taxon>Viridiplantae</taxon>
        <taxon>Streptophyta</taxon>
        <taxon>Embryophyta</taxon>
        <taxon>Tracheophyta</taxon>
        <taxon>Spermatophyta</taxon>
        <taxon>Magnoliopsida</taxon>
        <taxon>Amborellales</taxon>
        <taxon>Amborellaceae</taxon>
        <taxon>Amborella</taxon>
    </lineage>
</organism>
<evidence type="ECO:0000256" key="2">
    <source>
        <dbReference type="ARBA" id="ARBA00007853"/>
    </source>
</evidence>
<dbReference type="InterPro" id="IPR010525">
    <property type="entry name" value="ARF_dom"/>
</dbReference>
<evidence type="ECO:0000256" key="3">
    <source>
        <dbReference type="ARBA" id="ARBA00023015"/>
    </source>
</evidence>
<dbReference type="SUPFAM" id="SSF54277">
    <property type="entry name" value="CAD &amp; PB1 domains"/>
    <property type="match status" value="1"/>
</dbReference>
<evidence type="ECO:0000256" key="8">
    <source>
        <dbReference type="RuleBase" id="RU004561"/>
    </source>
</evidence>
<evidence type="ECO:0000256" key="7">
    <source>
        <dbReference type="ARBA" id="ARBA00023294"/>
    </source>
</evidence>
<dbReference type="InterPro" id="IPR003340">
    <property type="entry name" value="B3_DNA-bd"/>
</dbReference>
<dbReference type="AlphaFoldDB" id="W1Q0G9"/>
<keyword evidence="3 8" id="KW-0805">Transcription regulation</keyword>
<sequence length="825" mass="90952">MGIDLNRRVTAEGHAPRAEEGAAGTVCLEVWQACAGSLISLPRKGSVVVYFAQGHLEQAGASCDGWGLPPQVFCRVINVNLHADQVSDEVYAQVSLTPIPEPVEKGLPEEEVREDGEEEFEFVSRSATPHMFCKTLTASDTSTHGGFSVPRRAAEDCFPPLDYKQQRPSQELVAKDLHGFEWKFRHIYRGQPRRHLLTTGWSVFVNQKKLVAGDAVLFLRGESGELRLGIRRAGRPRGGSVPSLALLSQNLSGSTFAAVSKAVSTKSVFHVSYNPRASPAEFIVPYWKYYKNFNQQFSLGMRFKMKIETEDAAERRCTGLISGVGDIDPVRWPGSKWRCLMVRWDEDSGNDRLDRVSPWEIDLLGSVPVFSPPATGLKRPRISLPSIQTGCSPPDGSTFSDFGESVRFHKVLQGQEKSGFSKPYDSSSHQLLESRRFIPSINSPMSSEFVRGAIQTPLGVGPFISSSNSIGFEESDRFHKVLQGQEIFHLKSQNNRERNSELSVGTLEGYPIPITGERWSVLPLQGHPAQFPLSPSTPRFPTPSLLRFHGSGSHLLHPPLVPQDINNTLRIAEQPSGNFSLLACGEVSKGPLNESPCDSLKKKSQAPDVCAPPTDAFRVDIKDGKDGATNARNSCCRLFGFSLTEEPPLSNEAMDPAHVSLSSNDDFNSKSSFQPSTWTVSCETQQKQSESKSQCLNKTANRSCTKVHKQGSMVGRAINLSKFEGYDDLISELERLFNMEGLLNDPKKGWQVVYTDSDDDMMLILIYTHDEVEKMIPVVVASDDAQSCSEEAPTTTTEASKSSCGPQDSLHQWSEHESDGLARAV</sequence>
<evidence type="ECO:0000256" key="5">
    <source>
        <dbReference type="ARBA" id="ARBA00023163"/>
    </source>
</evidence>
<feature type="compositionally biased region" description="Basic and acidic residues" evidence="9">
    <location>
        <begin position="813"/>
        <end position="825"/>
    </location>
</feature>
<proteinExistence type="inferred from homology"/>
<dbReference type="CDD" id="cd10017">
    <property type="entry name" value="B3_DNA"/>
    <property type="match status" value="1"/>
</dbReference>
<dbReference type="Gramene" id="ERN14029">
    <property type="protein sequence ID" value="ERN14029"/>
    <property type="gene ID" value="AMTR_s00021p00200760"/>
</dbReference>
<gene>
    <name evidence="12" type="ORF">AMTR_s00021p00200760</name>
</gene>
<comment type="function">
    <text evidence="8">Auxin response factors (ARFs) are transcriptional factors that bind specifically to the DNA sequence 5'-TGTCTC-3' found in the auxin-responsive promoter elements (AuxREs).</text>
</comment>
<dbReference type="Gene3D" id="2.30.30.1040">
    <property type="match status" value="1"/>
</dbReference>
<keyword evidence="7 8" id="KW-0927">Auxin signaling pathway</keyword>
<comment type="similarity">
    <text evidence="2 8">Belongs to the ARF family.</text>
</comment>
<dbReference type="InterPro" id="IPR044835">
    <property type="entry name" value="ARF_plant"/>
</dbReference>
<keyword evidence="13" id="KW-1185">Reference proteome</keyword>
<dbReference type="Pfam" id="PF06507">
    <property type="entry name" value="ARF_AD"/>
    <property type="match status" value="1"/>
</dbReference>
<evidence type="ECO:0000256" key="6">
    <source>
        <dbReference type="ARBA" id="ARBA00023242"/>
    </source>
</evidence>
<evidence type="ECO:0000313" key="12">
    <source>
        <dbReference type="EMBL" id="ERN14029.1"/>
    </source>
</evidence>
<dbReference type="Pfam" id="PF02362">
    <property type="entry name" value="B3"/>
    <property type="match status" value="1"/>
</dbReference>
<feature type="domain" description="PB1" evidence="11">
    <location>
        <begin position="702"/>
        <end position="785"/>
    </location>
</feature>
<dbReference type="Proteomes" id="UP000017836">
    <property type="component" value="Unassembled WGS sequence"/>
</dbReference>
<dbReference type="SUPFAM" id="SSF101936">
    <property type="entry name" value="DNA-binding pseudobarrel domain"/>
    <property type="match status" value="1"/>
</dbReference>
<name>W1Q0G9_AMBTC</name>
<evidence type="ECO:0000256" key="9">
    <source>
        <dbReference type="SAM" id="MobiDB-lite"/>
    </source>
</evidence>
<comment type="subcellular location">
    <subcellularLocation>
        <location evidence="1 8">Nucleus</location>
    </subcellularLocation>
</comment>
<dbReference type="PANTHER" id="PTHR31384:SF5">
    <property type="entry name" value="AUXIN RESPONSE FACTOR 3"/>
    <property type="match status" value="1"/>
</dbReference>
<keyword evidence="4 8" id="KW-0238">DNA-binding</keyword>
<dbReference type="InterPro" id="IPR015300">
    <property type="entry name" value="DNA-bd_pseudobarrel_sf"/>
</dbReference>
<evidence type="ECO:0000256" key="4">
    <source>
        <dbReference type="ARBA" id="ARBA00023125"/>
    </source>
</evidence>
<protein>
    <recommendedName>
        <fullName evidence="8">Auxin response factor</fullName>
    </recommendedName>
</protein>
<comment type="subunit">
    <text evidence="8">Homodimers and heterodimers.</text>
</comment>
<dbReference type="GO" id="GO:0005634">
    <property type="term" value="C:nucleus"/>
    <property type="evidence" value="ECO:0000318"/>
    <property type="project" value="GO_Central"/>
</dbReference>
<dbReference type="GO" id="GO:0009734">
    <property type="term" value="P:auxin-activated signaling pathway"/>
    <property type="evidence" value="ECO:0007669"/>
    <property type="project" value="UniProtKB-KW"/>
</dbReference>
<dbReference type="HOGENOM" id="CLU_002626_2_2_1"/>
<dbReference type="SMART" id="SM01019">
    <property type="entry name" value="B3"/>
    <property type="match status" value="1"/>
</dbReference>
<accession>W1Q0G9</accession>
<dbReference type="eggNOG" id="ENOG502QQSY">
    <property type="taxonomic scope" value="Eukaryota"/>
</dbReference>
<feature type="region of interest" description="Disordered" evidence="9">
    <location>
        <begin position="787"/>
        <end position="825"/>
    </location>
</feature>
<dbReference type="GO" id="GO:0000976">
    <property type="term" value="F:transcription cis-regulatory region binding"/>
    <property type="evidence" value="ECO:0000318"/>
    <property type="project" value="GO_Central"/>
</dbReference>
<dbReference type="OMA" id="DTDPMWH"/>
<evidence type="ECO:0000259" key="10">
    <source>
        <dbReference type="PROSITE" id="PS50863"/>
    </source>
</evidence>
<evidence type="ECO:0000256" key="1">
    <source>
        <dbReference type="ARBA" id="ARBA00004123"/>
    </source>
</evidence>
<dbReference type="PANTHER" id="PTHR31384">
    <property type="entry name" value="AUXIN RESPONSE FACTOR 4-RELATED"/>
    <property type="match status" value="1"/>
</dbReference>
<dbReference type="InterPro" id="IPR053793">
    <property type="entry name" value="PB1-like"/>
</dbReference>
<evidence type="ECO:0000313" key="13">
    <source>
        <dbReference type="Proteomes" id="UP000017836"/>
    </source>
</evidence>
<reference evidence="13" key="1">
    <citation type="journal article" date="2013" name="Science">
        <title>The Amborella genome and the evolution of flowering plants.</title>
        <authorList>
            <consortium name="Amborella Genome Project"/>
        </authorList>
    </citation>
    <scope>NUCLEOTIDE SEQUENCE [LARGE SCALE GENOMIC DNA]</scope>
</reference>
<dbReference type="PROSITE" id="PS50863">
    <property type="entry name" value="B3"/>
    <property type="match status" value="1"/>
</dbReference>
<keyword evidence="5 8" id="KW-0804">Transcription</keyword>